<dbReference type="GO" id="GO:0004134">
    <property type="term" value="F:4-alpha-glucanotransferase activity"/>
    <property type="evidence" value="ECO:0007669"/>
    <property type="project" value="InterPro"/>
</dbReference>
<dbReference type="AlphaFoldDB" id="A0A8J3N2R5"/>
<dbReference type="GO" id="GO:0004135">
    <property type="term" value="F:amylo-alpha-1,6-glucosidase activity"/>
    <property type="evidence" value="ECO:0007669"/>
    <property type="project" value="InterPro"/>
</dbReference>
<dbReference type="PANTHER" id="PTHR10569">
    <property type="entry name" value="GLYCOGEN DEBRANCHING ENZYME"/>
    <property type="match status" value="1"/>
</dbReference>
<organism evidence="3 4">
    <name type="scientific">Reticulibacter mediterranei</name>
    <dbReference type="NCBI Taxonomy" id="2778369"/>
    <lineage>
        <taxon>Bacteria</taxon>
        <taxon>Bacillati</taxon>
        <taxon>Chloroflexota</taxon>
        <taxon>Ktedonobacteria</taxon>
        <taxon>Ktedonobacterales</taxon>
        <taxon>Reticulibacteraceae</taxon>
        <taxon>Reticulibacter</taxon>
    </lineage>
</organism>
<evidence type="ECO:0000313" key="4">
    <source>
        <dbReference type="Proteomes" id="UP000597444"/>
    </source>
</evidence>
<dbReference type="PANTHER" id="PTHR10569:SF2">
    <property type="entry name" value="GLYCOGEN DEBRANCHING ENZYME"/>
    <property type="match status" value="1"/>
</dbReference>
<dbReference type="InterPro" id="IPR012341">
    <property type="entry name" value="6hp_glycosidase-like_sf"/>
</dbReference>
<protein>
    <submittedName>
        <fullName evidence="3">Glycogen debranching protein</fullName>
    </submittedName>
</protein>
<dbReference type="InterPro" id="IPR024742">
    <property type="entry name" value="Glycogen_debranch_N"/>
</dbReference>
<name>A0A8J3N2R5_9CHLR</name>
<evidence type="ECO:0000313" key="3">
    <source>
        <dbReference type="EMBL" id="GHO93475.1"/>
    </source>
</evidence>
<reference evidence="3" key="1">
    <citation type="submission" date="2020-10" db="EMBL/GenBank/DDBJ databases">
        <title>Taxonomic study of unclassified bacteria belonging to the class Ktedonobacteria.</title>
        <authorList>
            <person name="Yabe S."/>
            <person name="Wang C.M."/>
            <person name="Zheng Y."/>
            <person name="Sakai Y."/>
            <person name="Cavaletti L."/>
            <person name="Monciardini P."/>
            <person name="Donadio S."/>
        </authorList>
    </citation>
    <scope>NUCLEOTIDE SEQUENCE</scope>
    <source>
        <strain evidence="3">ID150040</strain>
    </source>
</reference>
<proteinExistence type="predicted"/>
<dbReference type="InterPro" id="IPR010401">
    <property type="entry name" value="AGL/Gdb1"/>
</dbReference>
<feature type="domain" description="Glycogen debranching enzyme C-terminal" evidence="1">
    <location>
        <begin position="416"/>
        <end position="777"/>
    </location>
</feature>
<dbReference type="GO" id="GO:0005980">
    <property type="term" value="P:glycogen catabolic process"/>
    <property type="evidence" value="ECO:0007669"/>
    <property type="project" value="InterPro"/>
</dbReference>
<dbReference type="SUPFAM" id="SSF48208">
    <property type="entry name" value="Six-hairpin glycosidases"/>
    <property type="match status" value="1"/>
</dbReference>
<dbReference type="RefSeq" id="WP_220204257.1">
    <property type="nucleotide sequence ID" value="NZ_BNJK01000001.1"/>
</dbReference>
<accession>A0A8J3N2R5</accession>
<dbReference type="Proteomes" id="UP000597444">
    <property type="component" value="Unassembled WGS sequence"/>
</dbReference>
<keyword evidence="4" id="KW-1185">Reference proteome</keyword>
<dbReference type="EMBL" id="BNJK01000001">
    <property type="protein sequence ID" value="GHO93475.1"/>
    <property type="molecule type" value="Genomic_DNA"/>
</dbReference>
<sequence length="804" mass="91781">MPIIFDRNVCCDLNETIKREWLVTNGLGGYAAGTVAGVLTRLQHGLLVVAPPEVSTPQLLLAKIDEEVLFDERTYYLGTNEYRDGTLNPAGFVHLETFRLEEGFPVFTYHLGGLKGIMLEKRIWMPYGQNTTCIQYRVLRTANDEGFVYKKVGLQPTYGSLRYQEFAHNAPHALTLTLLPFATHRPHTTALQHDEQRQFSIQVRCAEDFIDADAMGTKAAITGCTLHMQDEATETFPYHILALAHQDSHATFLPAGIWYWNFLRRHEASAGSPATDDLYLPGVLRATLWPGEDAALTLIVTTEKLPSHYRSLEKLRRSYPQNVERQRRIFSHALEPERYFGEGGEAVHAQQLRVLPLLTTPDPVTGGEEYLRQLLQAANRFLIRPHYPRPEHIDNQPFLMGQTERISLLLSNYYQMTPTTRDMLIALPGLLLVTGRNDDAQTVLRTLFRLFRGGLLPDRFPPSDHRLSDDDYSNADAGLWFFYALDAYLRASRNWSLLEEFYHRLADCIECYTRGTSNGIYLDPDDGLLIASQPGKALTWMNALVDGIPVTPRAGKPVEINALWYHALSLMHEWSQRIGQHGQLRHNAFFYKHGRLLERCRASFEQRFWHTNGGYLYDVVDGPSGNDASIRPNQLFAFAFRYPVLNPSFHQRILDVVTEHLLTPYGLRTLSPHDQAYRSRLEQTPDEHARTLHQGSTWIWLLEPYITTLLTTHRNSVSHNSSQNDPLCQEYLWRKGLQMLEPTKELFSQGLLGMNAGIFDGDSPHRPSRHSHFQASATGTAALLRCYEMLSHIRTAYPEYALTY</sequence>
<dbReference type="Pfam" id="PF06202">
    <property type="entry name" value="GDE_C"/>
    <property type="match status" value="1"/>
</dbReference>
<dbReference type="Gene3D" id="1.50.10.10">
    <property type="match status" value="1"/>
</dbReference>
<comment type="caution">
    <text evidence="3">The sequence shown here is derived from an EMBL/GenBank/DDBJ whole genome shotgun (WGS) entry which is preliminary data.</text>
</comment>
<evidence type="ECO:0000259" key="1">
    <source>
        <dbReference type="Pfam" id="PF06202"/>
    </source>
</evidence>
<evidence type="ECO:0000259" key="2">
    <source>
        <dbReference type="Pfam" id="PF12439"/>
    </source>
</evidence>
<gene>
    <name evidence="3" type="ORF">KSF_035230</name>
</gene>
<feature type="domain" description="Glycogen debranching enzyme bacterial and archaeal type N-terminal" evidence="2">
    <location>
        <begin position="19"/>
        <end position="293"/>
    </location>
</feature>
<dbReference type="InterPro" id="IPR032790">
    <property type="entry name" value="GDE_C"/>
</dbReference>
<dbReference type="Pfam" id="PF12439">
    <property type="entry name" value="GDE_N"/>
    <property type="match status" value="1"/>
</dbReference>
<dbReference type="InterPro" id="IPR008928">
    <property type="entry name" value="6-hairpin_glycosidase_sf"/>
</dbReference>